<keyword evidence="5" id="KW-1185">Reference proteome</keyword>
<comment type="caution">
    <text evidence="4">The sequence shown here is derived from an EMBL/GenBank/DDBJ whole genome shotgun (WGS) entry which is preliminary data.</text>
</comment>
<dbReference type="InterPro" id="IPR048536">
    <property type="entry name" value="Rrn6_K-rich"/>
</dbReference>
<feature type="region of interest" description="Disordered" evidence="1">
    <location>
        <begin position="870"/>
        <end position="909"/>
    </location>
</feature>
<feature type="compositionally biased region" description="Low complexity" evidence="1">
    <location>
        <begin position="94"/>
        <end position="108"/>
    </location>
</feature>
<dbReference type="Pfam" id="PF10214">
    <property type="entry name" value="Rrn6_beta-prop"/>
    <property type="match status" value="1"/>
</dbReference>
<feature type="compositionally biased region" description="Polar residues" evidence="1">
    <location>
        <begin position="829"/>
        <end position="838"/>
    </location>
</feature>
<reference evidence="4" key="1">
    <citation type="journal article" date="2020" name="Fungal Divers.">
        <title>Resolving the Mortierellaceae phylogeny through synthesis of multi-gene phylogenetics and phylogenomics.</title>
        <authorList>
            <person name="Vandepol N."/>
            <person name="Liber J."/>
            <person name="Desiro A."/>
            <person name="Na H."/>
            <person name="Kennedy M."/>
            <person name="Barry K."/>
            <person name="Grigoriev I.V."/>
            <person name="Miller A.N."/>
            <person name="O'Donnell K."/>
            <person name="Stajich J.E."/>
            <person name="Bonito G."/>
        </authorList>
    </citation>
    <scope>NUCLEOTIDE SEQUENCE</scope>
    <source>
        <strain evidence="4">NVP1</strain>
    </source>
</reference>
<sequence>MPFCGSDAVFEERVLVRTKDYVTIISPPAKAPAAISRIAPDLLEIIDQVPCRSPSLWKDDTVHAAISPHLSNQYALIGDRGSIAIWTTPRNNVAQDSQSESSSASGSNDSDDDADDDRIGTRRKKQLIRQKMHQETEVKVPGVMTTNRCYNPASSIVVVRQADMTSALEDPWRSCRWDAHPSQLVVASRKDVSLVDIRKREGQRCLFEAQSDEVVRAIQETEYSVVAPFQTYIVTSHQVACLDHRFTKRPLLSWAHHSDREQPCGIKCMDVDFGPDRYSTVVTWTRRNADITAYNVTRSNENPQPLQLMGRAQGLGSFHSHAQYTNTSALRDSTSRYRFQTDDQGRLAQGIKPPLFGLDLLPSAILEVDEEDEEIDDDTRHQKLRNSKKFSVIQYSYTGAVYAQELEMLKTSELDSGRRLRVTRESILSSEYHDDHPSLPASTVSADGNILVSDLTHQLNTGEQDLDPLDLMDQIVHATDGLCAPWKHGAKAAQSIADNPPLNPLEVRRHEDLDLTSFIKKLEAYLKTDFERSSRSREIEMQQKLEEAQAYILANRWTTTTMYDVLEKIKADHFPMSDRETISQRIQEYIEHTPYLLHGVDYVHQKIIRTPLLPDSKLGELLEEKEPSQERIAEALEDMYPLPAMRDIALRNPQESTDSISASLANLSIPGTRSSITTGFGSVVDDQEDDGTQIWPTIEIQQARSQIIQRLSQNLYLSTITIFREPELDPEPATQSEERPKPKEVNLRYLVQESKDAKKVRIPAVSVAILDEWEEDQDPSKYVYMPPPSSKAAQDTDDEPDEEEVRKHEEHLLKLRKRREQRASYKVPSISTKGSASQPAMADGGLSGSQALIPDEDGMFSLPTVISASQPVAVSSQPKPKPKPKTKHKSIPSAIESLSQRSKTEEVPNRFSTQTPLFMDDSMFTASFASSSQDWESTLPLSQELPFSQGPVFFGAGGNSTSGGSVGMSFSGATHDDRQGAMMASTQQPASPTWESADMSGSQEMAPVWMGASQPVPGAFASRRPINTQKKKKKKKISTQGF</sequence>
<organism evidence="4 5">
    <name type="scientific">Podila minutissima</name>
    <dbReference type="NCBI Taxonomy" id="64525"/>
    <lineage>
        <taxon>Eukaryota</taxon>
        <taxon>Fungi</taxon>
        <taxon>Fungi incertae sedis</taxon>
        <taxon>Mucoromycota</taxon>
        <taxon>Mortierellomycotina</taxon>
        <taxon>Mortierellomycetes</taxon>
        <taxon>Mortierellales</taxon>
        <taxon>Mortierellaceae</taxon>
        <taxon>Podila</taxon>
    </lineage>
</organism>
<feature type="region of interest" description="Disordered" evidence="1">
    <location>
        <begin position="971"/>
        <end position="1042"/>
    </location>
</feature>
<feature type="compositionally biased region" description="Polar residues" evidence="1">
    <location>
        <begin position="984"/>
        <end position="1003"/>
    </location>
</feature>
<feature type="compositionally biased region" description="Basic residues" evidence="1">
    <location>
        <begin position="880"/>
        <end position="890"/>
    </location>
</feature>
<dbReference type="Pfam" id="PF20639">
    <property type="entry name" value="Rrn6_K-rich"/>
    <property type="match status" value="1"/>
</dbReference>
<evidence type="ECO:0000313" key="5">
    <source>
        <dbReference type="Proteomes" id="UP000696485"/>
    </source>
</evidence>
<feature type="domain" description="RRN6 K-rich C-terminal" evidence="3">
    <location>
        <begin position="769"/>
        <end position="883"/>
    </location>
</feature>
<feature type="compositionally biased region" description="Basic residues" evidence="1">
    <location>
        <begin position="1029"/>
        <end position="1042"/>
    </location>
</feature>
<dbReference type="PANTHER" id="PTHR15319">
    <property type="entry name" value="TATA BOX-BINDING PROTEIN ASSOCIATED FACTOR RNA POLYMERASE I SUBUNIT C"/>
    <property type="match status" value="1"/>
</dbReference>
<dbReference type="InterPro" id="IPR048535">
    <property type="entry name" value="RRN6_beta-prop"/>
</dbReference>
<evidence type="ECO:0000259" key="3">
    <source>
        <dbReference type="Pfam" id="PF20639"/>
    </source>
</evidence>
<dbReference type="EMBL" id="JAAAUY010000026">
    <property type="protein sequence ID" value="KAF9337453.1"/>
    <property type="molecule type" value="Genomic_DNA"/>
</dbReference>
<evidence type="ECO:0000313" key="4">
    <source>
        <dbReference type="EMBL" id="KAF9337453.1"/>
    </source>
</evidence>
<accession>A0A9P5SSD6</accession>
<dbReference type="GO" id="GO:0001650">
    <property type="term" value="C:fibrillar center"/>
    <property type="evidence" value="ECO:0007669"/>
    <property type="project" value="TreeGrafter"/>
</dbReference>
<evidence type="ECO:0000256" key="1">
    <source>
        <dbReference type="SAM" id="MobiDB-lite"/>
    </source>
</evidence>
<dbReference type="InterPro" id="IPR038801">
    <property type="entry name" value="TAF1C"/>
</dbReference>
<evidence type="ECO:0000259" key="2">
    <source>
        <dbReference type="Pfam" id="PF10214"/>
    </source>
</evidence>
<dbReference type="PANTHER" id="PTHR15319:SF1">
    <property type="entry name" value="TATA BOX-BINDING PROTEIN-ASSOCIATED FACTOR RNA POLYMERASE I SUBUNIT C"/>
    <property type="match status" value="1"/>
</dbReference>
<dbReference type="Proteomes" id="UP000696485">
    <property type="component" value="Unassembled WGS sequence"/>
</dbReference>
<feature type="compositionally biased region" description="Basic and acidic residues" evidence="1">
    <location>
        <begin position="804"/>
        <end position="813"/>
    </location>
</feature>
<feature type="domain" description="RRN6 beta-propeller" evidence="2">
    <location>
        <begin position="14"/>
        <end position="304"/>
    </location>
</feature>
<proteinExistence type="predicted"/>
<protein>
    <submittedName>
        <fullName evidence="4">Uncharacterized protein</fullName>
    </submittedName>
</protein>
<name>A0A9P5SSD6_9FUNG</name>
<dbReference type="GO" id="GO:0001164">
    <property type="term" value="F:RNA polymerase I core promoter sequence-specific DNA binding"/>
    <property type="evidence" value="ECO:0007669"/>
    <property type="project" value="TreeGrafter"/>
</dbReference>
<feature type="region of interest" description="Disordered" evidence="1">
    <location>
        <begin position="92"/>
        <end position="118"/>
    </location>
</feature>
<gene>
    <name evidence="4" type="ORF">BG006_004687</name>
</gene>
<feature type="region of interest" description="Disordered" evidence="1">
    <location>
        <begin position="779"/>
        <end position="855"/>
    </location>
</feature>
<dbReference type="AlphaFoldDB" id="A0A9P5SSD6"/>